<dbReference type="InterPro" id="IPR039422">
    <property type="entry name" value="MarR/SlyA-like"/>
</dbReference>
<dbReference type="PRINTS" id="PR00598">
    <property type="entry name" value="HTHMARR"/>
</dbReference>
<gene>
    <name evidence="2" type="ORF">SaccyDRAFT_2602</name>
</gene>
<dbReference type="Gene3D" id="1.10.10.10">
    <property type="entry name" value="Winged helix-like DNA-binding domain superfamily/Winged helix DNA-binding domain"/>
    <property type="match status" value="1"/>
</dbReference>
<dbReference type="PANTHER" id="PTHR33164:SF104">
    <property type="entry name" value="TRANSCRIPTIONAL REGULATORY PROTEIN"/>
    <property type="match status" value="1"/>
</dbReference>
<dbReference type="EMBL" id="CM001440">
    <property type="protein sequence ID" value="EHR61461.1"/>
    <property type="molecule type" value="Genomic_DNA"/>
</dbReference>
<reference evidence="2 3" key="1">
    <citation type="submission" date="2011-11" db="EMBL/GenBank/DDBJ databases">
        <title>The Noncontiguous Finished sequence of Saccharomonospora cyanea NA-134.</title>
        <authorList>
            <consortium name="US DOE Joint Genome Institute"/>
            <person name="Lucas S."/>
            <person name="Han J."/>
            <person name="Lapidus A."/>
            <person name="Cheng J.-F."/>
            <person name="Goodwin L."/>
            <person name="Pitluck S."/>
            <person name="Peters L."/>
            <person name="Ovchinnikova G."/>
            <person name="Lu M."/>
            <person name="Detter J.C."/>
            <person name="Han C."/>
            <person name="Tapia R."/>
            <person name="Land M."/>
            <person name="Hauser L."/>
            <person name="Kyrpides N."/>
            <person name="Ivanova N."/>
            <person name="Pagani I."/>
            <person name="Brambilla E.-M."/>
            <person name="Klenk H.-P."/>
            <person name="Woyke T."/>
        </authorList>
    </citation>
    <scope>NUCLEOTIDE SEQUENCE [LARGE SCALE GENOMIC DNA]</scope>
    <source>
        <strain evidence="2 3">NA-134</strain>
    </source>
</reference>
<evidence type="ECO:0000313" key="2">
    <source>
        <dbReference type="EMBL" id="EHR61461.1"/>
    </source>
</evidence>
<dbReference type="GO" id="GO:0006950">
    <property type="term" value="P:response to stress"/>
    <property type="evidence" value="ECO:0007669"/>
    <property type="project" value="TreeGrafter"/>
</dbReference>
<sequence length="164" mass="18470">MADAVAGVVEQWRKQRPDVDFEPIAVVGRLMRLSRLWDKAIKDFLTRHGVDPGEFDVLSTLRRAGEPYRLSAGEILGASLVTSGAITLRIDRMEAKGLVERVRDASDRRVVRVQLTPKGLATIDDLIPRHLANEADFLRALDQDDRERLADLLSALLTDYEHRT</sequence>
<dbReference type="OrthoDB" id="3237509at2"/>
<dbReference type="GO" id="GO:0003700">
    <property type="term" value="F:DNA-binding transcription factor activity"/>
    <property type="evidence" value="ECO:0007669"/>
    <property type="project" value="InterPro"/>
</dbReference>
<proteinExistence type="predicted"/>
<dbReference type="PROSITE" id="PS50995">
    <property type="entry name" value="HTH_MARR_2"/>
    <property type="match status" value="1"/>
</dbReference>
<dbReference type="Proteomes" id="UP000002791">
    <property type="component" value="Chromosome"/>
</dbReference>
<dbReference type="SUPFAM" id="SSF46785">
    <property type="entry name" value="Winged helix' DNA-binding domain"/>
    <property type="match status" value="1"/>
</dbReference>
<keyword evidence="3" id="KW-1185">Reference proteome</keyword>
<dbReference type="STRING" id="882082.SaccyDRAFT_2602"/>
<name>H5XF51_9PSEU</name>
<feature type="domain" description="HTH marR-type" evidence="1">
    <location>
        <begin position="23"/>
        <end position="158"/>
    </location>
</feature>
<evidence type="ECO:0000313" key="3">
    <source>
        <dbReference type="Proteomes" id="UP000002791"/>
    </source>
</evidence>
<evidence type="ECO:0000259" key="1">
    <source>
        <dbReference type="PROSITE" id="PS50995"/>
    </source>
</evidence>
<protein>
    <submittedName>
        <fullName evidence="2">Transcriptional regulator</fullName>
    </submittedName>
</protein>
<dbReference type="InterPro" id="IPR000835">
    <property type="entry name" value="HTH_MarR-typ"/>
</dbReference>
<dbReference type="AlphaFoldDB" id="H5XF51"/>
<dbReference type="eggNOG" id="COG1846">
    <property type="taxonomic scope" value="Bacteria"/>
</dbReference>
<organism evidence="2 3">
    <name type="scientific">Saccharomonospora cyanea NA-134</name>
    <dbReference type="NCBI Taxonomy" id="882082"/>
    <lineage>
        <taxon>Bacteria</taxon>
        <taxon>Bacillati</taxon>
        <taxon>Actinomycetota</taxon>
        <taxon>Actinomycetes</taxon>
        <taxon>Pseudonocardiales</taxon>
        <taxon>Pseudonocardiaceae</taxon>
        <taxon>Saccharomonospora</taxon>
    </lineage>
</organism>
<dbReference type="PANTHER" id="PTHR33164">
    <property type="entry name" value="TRANSCRIPTIONAL REGULATOR, MARR FAMILY"/>
    <property type="match status" value="1"/>
</dbReference>
<dbReference type="HOGENOM" id="CLU_083287_27_5_11"/>
<dbReference type="InterPro" id="IPR036390">
    <property type="entry name" value="WH_DNA-bd_sf"/>
</dbReference>
<accession>H5XF51</accession>
<dbReference type="RefSeq" id="WP_005456671.1">
    <property type="nucleotide sequence ID" value="NZ_CM001440.1"/>
</dbReference>
<dbReference type="Pfam" id="PF12802">
    <property type="entry name" value="MarR_2"/>
    <property type="match status" value="1"/>
</dbReference>
<dbReference type="SMART" id="SM00347">
    <property type="entry name" value="HTH_MARR"/>
    <property type="match status" value="1"/>
</dbReference>
<dbReference type="InterPro" id="IPR036388">
    <property type="entry name" value="WH-like_DNA-bd_sf"/>
</dbReference>